<protein>
    <submittedName>
        <fullName evidence="9">Adenosylmethionine-8-amino-7-oxononanoate aminotransferase</fullName>
    </submittedName>
</protein>
<reference evidence="9 10" key="1">
    <citation type="submission" date="2016-03" db="EMBL/GenBank/DDBJ databases">
        <title>How can Kluyveromyces marxianus grow so fast - potential evolutionary course in Saccharomyces Complex revealed by comparative genomics.</title>
        <authorList>
            <person name="Mo W."/>
            <person name="Lu W."/>
            <person name="Yang X."/>
            <person name="Qi J."/>
            <person name="Lv H."/>
        </authorList>
    </citation>
    <scope>NUCLEOTIDE SEQUENCE [LARGE SCALE GENOMIC DNA]</scope>
    <source>
        <strain evidence="9 10">FIM1</strain>
    </source>
</reference>
<evidence type="ECO:0000313" key="10">
    <source>
        <dbReference type="Proteomes" id="UP000422736"/>
    </source>
</evidence>
<keyword evidence="10" id="KW-1185">Reference proteome</keyword>
<keyword evidence="3 9" id="KW-0032">Aminotransferase</keyword>
<dbReference type="Pfam" id="PF00202">
    <property type="entry name" value="Aminotran_3"/>
    <property type="match status" value="1"/>
</dbReference>
<accession>A0ABX6F1G6</accession>
<dbReference type="InterPro" id="IPR005815">
    <property type="entry name" value="BioA"/>
</dbReference>
<keyword evidence="5" id="KW-0949">S-adenosyl-L-methionine</keyword>
<proteinExistence type="inferred from homology"/>
<sequence>MNDSKLKSNNVNGINALLAFDKAHIWHPYSSMNSNQIILPVLCAKGCKLTLADEQETQLIDGISSWWCMIHGYSDERMNEALKTQIDDFSHVMFGGLTHLPAIRLVQNLLKFIDHPQLDAVFFADSASVAVEVSLKMALQYQFSLNCPKKKKFISLKLGYHGGTMGAMSVCDPVNSMHHFLFSDYVPQNIFVTEPPMVDMLCTSSLYGSFQLGDNYDDETNRKAIKDMEETMNSCHEEICAVILEPILQGAGGMRLYHPKYLIELKKLCLKFDIPLIFDEIATGFGRTGEAFAFKHCDVYQKMIGTPASEIVDVFPDILCVGKALTGGYMTMSAVIASKRIANVISAKDTATKGTFMHGPTFMANPLACAAANASLDILMEGNWKDMVARIEAQLYRELYVELRNSHIYGKLINNLRVVGAVGVIELFEPIDGTFVQKRQVSKGIFIRPFGKLVYIMPPYIISGEELTILTTGIKQLLLEWSAYKIGNC</sequence>
<dbReference type="Gene3D" id="3.40.640.10">
    <property type="entry name" value="Type I PLP-dependent aspartate aminotransferase-like (Major domain)"/>
    <property type="match status" value="1"/>
</dbReference>
<dbReference type="Gene3D" id="3.90.1150.10">
    <property type="entry name" value="Aspartate Aminotransferase, domain 1"/>
    <property type="match status" value="1"/>
</dbReference>
<dbReference type="HAMAP" id="MF_00834">
    <property type="entry name" value="BioA"/>
    <property type="match status" value="1"/>
</dbReference>
<dbReference type="InterPro" id="IPR015424">
    <property type="entry name" value="PyrdxlP-dep_Trfase"/>
</dbReference>
<keyword evidence="4" id="KW-0808">Transferase</keyword>
<evidence type="ECO:0000256" key="4">
    <source>
        <dbReference type="ARBA" id="ARBA00022679"/>
    </source>
</evidence>
<dbReference type="SUPFAM" id="SSF53383">
    <property type="entry name" value="PLP-dependent transferases"/>
    <property type="match status" value="1"/>
</dbReference>
<dbReference type="Proteomes" id="UP000422736">
    <property type="component" value="Chromosome 5"/>
</dbReference>
<evidence type="ECO:0000256" key="2">
    <source>
        <dbReference type="ARBA" id="ARBA00004746"/>
    </source>
</evidence>
<name>A0ABX6F1G6_KLUMA</name>
<comment type="cofactor">
    <cofactor evidence="1">
        <name>pyridoxal 5'-phosphate</name>
        <dbReference type="ChEBI" id="CHEBI:597326"/>
    </cofactor>
</comment>
<organism evidence="9 10">
    <name type="scientific">Kluyveromyces marxianus</name>
    <name type="common">Yeast</name>
    <name type="synonym">Candida kefyr</name>
    <dbReference type="NCBI Taxonomy" id="4911"/>
    <lineage>
        <taxon>Eukaryota</taxon>
        <taxon>Fungi</taxon>
        <taxon>Dikarya</taxon>
        <taxon>Ascomycota</taxon>
        <taxon>Saccharomycotina</taxon>
        <taxon>Saccharomycetes</taxon>
        <taxon>Saccharomycetales</taxon>
        <taxon>Saccharomycetaceae</taxon>
        <taxon>Kluyveromyces</taxon>
    </lineage>
</organism>
<dbReference type="InterPro" id="IPR015422">
    <property type="entry name" value="PyrdxlP-dep_Trfase_small"/>
</dbReference>
<dbReference type="PANTHER" id="PTHR42684">
    <property type="entry name" value="ADENOSYLMETHIONINE-8-AMINO-7-OXONONANOATE AMINOTRANSFERASE"/>
    <property type="match status" value="1"/>
</dbReference>
<evidence type="ECO:0000256" key="8">
    <source>
        <dbReference type="RuleBase" id="RU003560"/>
    </source>
</evidence>
<gene>
    <name evidence="9" type="primary">BIO3</name>
    <name evidence="9" type="ORF">FIM1_3721</name>
</gene>
<evidence type="ECO:0000313" key="9">
    <source>
        <dbReference type="EMBL" id="QGN16994.1"/>
    </source>
</evidence>
<dbReference type="PANTHER" id="PTHR42684:SF3">
    <property type="entry name" value="ADENOSYLMETHIONINE-8-AMINO-7-OXONONANOATE AMINOTRANSFERASE"/>
    <property type="match status" value="1"/>
</dbReference>
<dbReference type="EMBL" id="CP015058">
    <property type="protein sequence ID" value="QGN16994.1"/>
    <property type="molecule type" value="Genomic_DNA"/>
</dbReference>
<dbReference type="InterPro" id="IPR015421">
    <property type="entry name" value="PyrdxlP-dep_Trfase_major"/>
</dbReference>
<keyword evidence="7 8" id="KW-0663">Pyridoxal phosphate</keyword>
<evidence type="ECO:0000256" key="1">
    <source>
        <dbReference type="ARBA" id="ARBA00001933"/>
    </source>
</evidence>
<comment type="pathway">
    <text evidence="2">Cofactor biosynthesis; biotin biosynthesis.</text>
</comment>
<keyword evidence="6" id="KW-0093">Biotin biosynthesis</keyword>
<dbReference type="CDD" id="cd00610">
    <property type="entry name" value="OAT_like"/>
    <property type="match status" value="1"/>
</dbReference>
<dbReference type="InterPro" id="IPR005814">
    <property type="entry name" value="Aminotrans_3"/>
</dbReference>
<evidence type="ECO:0000256" key="3">
    <source>
        <dbReference type="ARBA" id="ARBA00022576"/>
    </source>
</evidence>
<evidence type="ECO:0000256" key="5">
    <source>
        <dbReference type="ARBA" id="ARBA00022691"/>
    </source>
</evidence>
<dbReference type="GO" id="GO:0008483">
    <property type="term" value="F:transaminase activity"/>
    <property type="evidence" value="ECO:0007669"/>
    <property type="project" value="UniProtKB-KW"/>
</dbReference>
<dbReference type="NCBIfam" id="TIGR00508">
    <property type="entry name" value="bioA"/>
    <property type="match status" value="1"/>
</dbReference>
<comment type="similarity">
    <text evidence="8">Belongs to the class-III pyridoxal-phosphate-dependent aminotransferase family.</text>
</comment>
<evidence type="ECO:0000256" key="6">
    <source>
        <dbReference type="ARBA" id="ARBA00022756"/>
    </source>
</evidence>
<evidence type="ECO:0000256" key="7">
    <source>
        <dbReference type="ARBA" id="ARBA00022898"/>
    </source>
</evidence>